<proteinExistence type="predicted"/>
<sequence length="412" mass="44901">MSGSVVSTCSEASMALNRYIYDYLSKSCFAISASAFLQDTKLSLQEVEPLLKSEDSLLLEWFELFYNISGTLGKSSFQSSRIRNYIASLANLTSVPETPESAKEKHQTHTPPGSFRLPPMVCHRLKRRNSLEKKNLYLDSKGSKGSKSPPNHQAEDSSQLGIKLSKTNPKASRLSSPRALNRMAAPTSISLPPNPLSNISWPKEESSADLNPPAVVADNPGHSAAGLADSIATGIPLAGARPNPTLATQPGLRIPAPNELNSSQRFVAQQHALQRHQLKKNSLNRQSSGTQAQLKQSTGPRPLLPNSNPRREPGAVLSTGPPVQFPNLEAQFPPQTAIPAATFFNYLPQQPAVNVMPFAPDGNEMESFIEKYMNDTMFLNDFDALPESGPYGTFTDDQMAILANHMPLDRLP</sequence>
<protein>
    <submittedName>
        <fullName evidence="1">Uncharacterized protein</fullName>
    </submittedName>
</protein>
<keyword evidence="2" id="KW-1185">Reference proteome</keyword>
<reference evidence="1" key="1">
    <citation type="submission" date="2022-04" db="EMBL/GenBank/DDBJ databases">
        <title>Genome of the entomopathogenic fungus Entomophthora muscae.</title>
        <authorList>
            <person name="Elya C."/>
            <person name="Lovett B.R."/>
            <person name="Lee E."/>
            <person name="Macias A.M."/>
            <person name="Hajek A.E."/>
            <person name="De Bivort B.L."/>
            <person name="Kasson M.T."/>
            <person name="De Fine Licht H.H."/>
            <person name="Stajich J.E."/>
        </authorList>
    </citation>
    <scope>NUCLEOTIDE SEQUENCE</scope>
    <source>
        <strain evidence="1">Berkeley</strain>
    </source>
</reference>
<dbReference type="Proteomes" id="UP001165960">
    <property type="component" value="Unassembled WGS sequence"/>
</dbReference>
<accession>A0ACC2RV69</accession>
<evidence type="ECO:0000313" key="1">
    <source>
        <dbReference type="EMBL" id="KAJ9053936.1"/>
    </source>
</evidence>
<dbReference type="EMBL" id="QTSX02006477">
    <property type="protein sequence ID" value="KAJ9053936.1"/>
    <property type="molecule type" value="Genomic_DNA"/>
</dbReference>
<name>A0ACC2RV69_9FUNG</name>
<evidence type="ECO:0000313" key="2">
    <source>
        <dbReference type="Proteomes" id="UP001165960"/>
    </source>
</evidence>
<organism evidence="1 2">
    <name type="scientific">Entomophthora muscae</name>
    <dbReference type="NCBI Taxonomy" id="34485"/>
    <lineage>
        <taxon>Eukaryota</taxon>
        <taxon>Fungi</taxon>
        <taxon>Fungi incertae sedis</taxon>
        <taxon>Zoopagomycota</taxon>
        <taxon>Entomophthoromycotina</taxon>
        <taxon>Entomophthoromycetes</taxon>
        <taxon>Entomophthorales</taxon>
        <taxon>Entomophthoraceae</taxon>
        <taxon>Entomophthora</taxon>
    </lineage>
</organism>
<comment type="caution">
    <text evidence="1">The sequence shown here is derived from an EMBL/GenBank/DDBJ whole genome shotgun (WGS) entry which is preliminary data.</text>
</comment>
<gene>
    <name evidence="1" type="ORF">DSO57_1019444</name>
</gene>